<dbReference type="InParanoid" id="A7EDH8"/>
<keyword evidence="2" id="KW-1185">Reference proteome</keyword>
<organism evidence="1 2">
    <name type="scientific">Sclerotinia sclerotiorum (strain ATCC 18683 / 1980 / Ss-1)</name>
    <name type="common">White mold</name>
    <name type="synonym">Whetzelinia sclerotiorum</name>
    <dbReference type="NCBI Taxonomy" id="665079"/>
    <lineage>
        <taxon>Eukaryota</taxon>
        <taxon>Fungi</taxon>
        <taxon>Dikarya</taxon>
        <taxon>Ascomycota</taxon>
        <taxon>Pezizomycotina</taxon>
        <taxon>Leotiomycetes</taxon>
        <taxon>Helotiales</taxon>
        <taxon>Sclerotiniaceae</taxon>
        <taxon>Sclerotinia</taxon>
    </lineage>
</organism>
<proteinExistence type="predicted"/>
<reference evidence="2" key="1">
    <citation type="journal article" date="2011" name="PLoS Genet.">
        <title>Genomic analysis of the necrotrophic fungal pathogens Sclerotinia sclerotiorum and Botrytis cinerea.</title>
        <authorList>
            <person name="Amselem J."/>
            <person name="Cuomo C.A."/>
            <person name="van Kan J.A."/>
            <person name="Viaud M."/>
            <person name="Benito E.P."/>
            <person name="Couloux A."/>
            <person name="Coutinho P.M."/>
            <person name="de Vries R.P."/>
            <person name="Dyer P.S."/>
            <person name="Fillinger S."/>
            <person name="Fournier E."/>
            <person name="Gout L."/>
            <person name="Hahn M."/>
            <person name="Kohn L."/>
            <person name="Lapalu N."/>
            <person name="Plummer K.M."/>
            <person name="Pradier J.M."/>
            <person name="Quevillon E."/>
            <person name="Sharon A."/>
            <person name="Simon A."/>
            <person name="ten Have A."/>
            <person name="Tudzynski B."/>
            <person name="Tudzynski P."/>
            <person name="Wincker P."/>
            <person name="Andrew M."/>
            <person name="Anthouard V."/>
            <person name="Beever R.E."/>
            <person name="Beffa R."/>
            <person name="Benoit I."/>
            <person name="Bouzid O."/>
            <person name="Brault B."/>
            <person name="Chen Z."/>
            <person name="Choquer M."/>
            <person name="Collemare J."/>
            <person name="Cotton P."/>
            <person name="Danchin E.G."/>
            <person name="Da Silva C."/>
            <person name="Gautier A."/>
            <person name="Giraud C."/>
            <person name="Giraud T."/>
            <person name="Gonzalez C."/>
            <person name="Grossetete S."/>
            <person name="Guldener U."/>
            <person name="Henrissat B."/>
            <person name="Howlett B.J."/>
            <person name="Kodira C."/>
            <person name="Kretschmer M."/>
            <person name="Lappartient A."/>
            <person name="Leroch M."/>
            <person name="Levis C."/>
            <person name="Mauceli E."/>
            <person name="Neuveglise C."/>
            <person name="Oeser B."/>
            <person name="Pearson M."/>
            <person name="Poulain J."/>
            <person name="Poussereau N."/>
            <person name="Quesneville H."/>
            <person name="Rascle C."/>
            <person name="Schumacher J."/>
            <person name="Segurens B."/>
            <person name="Sexton A."/>
            <person name="Silva E."/>
            <person name="Sirven C."/>
            <person name="Soanes D.M."/>
            <person name="Talbot N.J."/>
            <person name="Templeton M."/>
            <person name="Yandava C."/>
            <person name="Yarden O."/>
            <person name="Zeng Q."/>
            <person name="Rollins J.A."/>
            <person name="Lebrun M.H."/>
            <person name="Dickman M."/>
        </authorList>
    </citation>
    <scope>NUCLEOTIDE SEQUENCE [LARGE SCALE GENOMIC DNA]</scope>
    <source>
        <strain evidence="2">ATCC 18683 / 1980 / Ss-1</strain>
    </source>
</reference>
<dbReference type="GeneID" id="5491768"/>
<dbReference type="AlphaFoldDB" id="A7EDH8"/>
<sequence length="64" mass="7262">MSHNLDIFPSSPTHVSHLVIFIIHEILDFSSELGFYMEITNKNLNFSWSMHEPGVDLCTGTPLT</sequence>
<gene>
    <name evidence="1" type="ORF">SS1G_03368</name>
</gene>
<dbReference type="Proteomes" id="UP000001312">
    <property type="component" value="Unassembled WGS sequence"/>
</dbReference>
<dbReference type="KEGG" id="ssl:SS1G_03368"/>
<accession>A7EDH8</accession>
<dbReference type="RefSeq" id="XP_001595279.1">
    <property type="nucleotide sequence ID" value="XM_001595229.1"/>
</dbReference>
<dbReference type="HOGENOM" id="CLU_2868962_0_0_1"/>
<name>A7EDH8_SCLS1</name>
<evidence type="ECO:0000313" key="1">
    <source>
        <dbReference type="EMBL" id="EDO00894.1"/>
    </source>
</evidence>
<protein>
    <submittedName>
        <fullName evidence="1">Uncharacterized protein</fullName>
    </submittedName>
</protein>
<evidence type="ECO:0000313" key="2">
    <source>
        <dbReference type="Proteomes" id="UP000001312"/>
    </source>
</evidence>
<dbReference type="EMBL" id="CH476624">
    <property type="protein sequence ID" value="EDO00894.1"/>
    <property type="molecule type" value="Genomic_DNA"/>
</dbReference>